<evidence type="ECO:0000313" key="1">
    <source>
        <dbReference type="EMBL" id="KAJ1130168.1"/>
    </source>
</evidence>
<evidence type="ECO:0000313" key="2">
    <source>
        <dbReference type="Proteomes" id="UP001066276"/>
    </source>
</evidence>
<dbReference type="AlphaFoldDB" id="A0AAV7PWF3"/>
<feature type="non-terminal residue" evidence="1">
    <location>
        <position position="60"/>
    </location>
</feature>
<keyword evidence="2" id="KW-1185">Reference proteome</keyword>
<dbReference type="EMBL" id="JANPWB010000011">
    <property type="protein sequence ID" value="KAJ1130168.1"/>
    <property type="molecule type" value="Genomic_DNA"/>
</dbReference>
<dbReference type="Proteomes" id="UP001066276">
    <property type="component" value="Chromosome 7"/>
</dbReference>
<gene>
    <name evidence="1" type="ORF">NDU88_008524</name>
</gene>
<sequence>CIENTPGITPIAAQPTGSGSLMEFSPICAQSTLVRSSPPLIIPLSSNTEKLPQPSMAVDV</sequence>
<accession>A0AAV7PWF3</accession>
<organism evidence="1 2">
    <name type="scientific">Pleurodeles waltl</name>
    <name type="common">Iberian ribbed newt</name>
    <dbReference type="NCBI Taxonomy" id="8319"/>
    <lineage>
        <taxon>Eukaryota</taxon>
        <taxon>Metazoa</taxon>
        <taxon>Chordata</taxon>
        <taxon>Craniata</taxon>
        <taxon>Vertebrata</taxon>
        <taxon>Euteleostomi</taxon>
        <taxon>Amphibia</taxon>
        <taxon>Batrachia</taxon>
        <taxon>Caudata</taxon>
        <taxon>Salamandroidea</taxon>
        <taxon>Salamandridae</taxon>
        <taxon>Pleurodelinae</taxon>
        <taxon>Pleurodeles</taxon>
    </lineage>
</organism>
<proteinExistence type="predicted"/>
<protein>
    <submittedName>
        <fullName evidence="1">Uncharacterized protein</fullName>
    </submittedName>
</protein>
<name>A0AAV7PWF3_PLEWA</name>
<feature type="non-terminal residue" evidence="1">
    <location>
        <position position="1"/>
    </location>
</feature>
<reference evidence="1" key="1">
    <citation type="journal article" date="2022" name="bioRxiv">
        <title>Sequencing and chromosome-scale assembly of the giantPleurodeles waltlgenome.</title>
        <authorList>
            <person name="Brown T."/>
            <person name="Elewa A."/>
            <person name="Iarovenko S."/>
            <person name="Subramanian E."/>
            <person name="Araus A.J."/>
            <person name="Petzold A."/>
            <person name="Susuki M."/>
            <person name="Suzuki K.-i.T."/>
            <person name="Hayashi T."/>
            <person name="Toyoda A."/>
            <person name="Oliveira C."/>
            <person name="Osipova E."/>
            <person name="Leigh N.D."/>
            <person name="Simon A."/>
            <person name="Yun M.H."/>
        </authorList>
    </citation>
    <scope>NUCLEOTIDE SEQUENCE</scope>
    <source>
        <strain evidence="1">20211129_DDA</strain>
        <tissue evidence="1">Liver</tissue>
    </source>
</reference>
<comment type="caution">
    <text evidence="1">The sequence shown here is derived from an EMBL/GenBank/DDBJ whole genome shotgun (WGS) entry which is preliminary data.</text>
</comment>